<comment type="caution">
    <text evidence="2">The sequence shown here is derived from an EMBL/GenBank/DDBJ whole genome shotgun (WGS) entry which is preliminary data.</text>
</comment>
<sequence length="99" mass="11003">MAPGGHWADAAFLHDLVVAFFEAGAETGAHTAEVRNAITSRMDEMHHKVTWEGIRWDETVHQDVLMAIFQHVSFSAAQSNSIMAELADRGYTFTESALR</sequence>
<proteinExistence type="predicted"/>
<accession>A0A1B5KTL0</accession>
<keyword evidence="1" id="KW-0732">Signal</keyword>
<evidence type="ECO:0000313" key="2">
    <source>
        <dbReference type="EMBL" id="GAO14255.1"/>
    </source>
</evidence>
<dbReference type="AlphaFoldDB" id="A0A1B5KTL0"/>
<protein>
    <submittedName>
        <fullName evidence="2">Uncharacterized protein</fullName>
    </submittedName>
</protein>
<feature type="chain" id="PRO_5008577544" evidence="1">
    <location>
        <begin position="20"/>
        <end position="99"/>
    </location>
</feature>
<organism evidence="2 3">
    <name type="scientific">Ustilaginoidea virens</name>
    <name type="common">Rice false smut fungus</name>
    <name type="synonym">Villosiclava virens</name>
    <dbReference type="NCBI Taxonomy" id="1159556"/>
    <lineage>
        <taxon>Eukaryota</taxon>
        <taxon>Fungi</taxon>
        <taxon>Dikarya</taxon>
        <taxon>Ascomycota</taxon>
        <taxon>Pezizomycotina</taxon>
        <taxon>Sordariomycetes</taxon>
        <taxon>Hypocreomycetidae</taxon>
        <taxon>Hypocreales</taxon>
        <taxon>Clavicipitaceae</taxon>
        <taxon>Ustilaginoidea</taxon>
    </lineage>
</organism>
<dbReference type="Proteomes" id="UP000054053">
    <property type="component" value="Unassembled WGS sequence"/>
</dbReference>
<gene>
    <name evidence="2" type="ORF">UVI_02001140</name>
</gene>
<feature type="signal peptide" evidence="1">
    <location>
        <begin position="1"/>
        <end position="19"/>
    </location>
</feature>
<reference evidence="3" key="1">
    <citation type="journal article" date="2016" name="Genome Announc.">
        <title>Genome sequence of Ustilaginoidea virens IPU010, a rice pathogenic fungus causing false smut.</title>
        <authorList>
            <person name="Kumagai T."/>
            <person name="Ishii T."/>
            <person name="Terai G."/>
            <person name="Umemura M."/>
            <person name="Machida M."/>
            <person name="Asai K."/>
        </authorList>
    </citation>
    <scope>NUCLEOTIDE SEQUENCE [LARGE SCALE GENOMIC DNA]</scope>
    <source>
        <strain evidence="3">IPU010</strain>
    </source>
</reference>
<dbReference type="EMBL" id="BBTG02000001">
    <property type="protein sequence ID" value="GAO14255.1"/>
    <property type="molecule type" value="Genomic_DNA"/>
</dbReference>
<evidence type="ECO:0000313" key="3">
    <source>
        <dbReference type="Proteomes" id="UP000054053"/>
    </source>
</evidence>
<name>A0A1B5KTL0_USTVR</name>
<evidence type="ECO:0000256" key="1">
    <source>
        <dbReference type="SAM" id="SignalP"/>
    </source>
</evidence>